<protein>
    <submittedName>
        <fullName evidence="2">PAN domain protein</fullName>
    </submittedName>
</protein>
<dbReference type="EMBL" id="KN551485">
    <property type="protein sequence ID" value="KHJ92231.1"/>
    <property type="molecule type" value="Genomic_DNA"/>
</dbReference>
<gene>
    <name evidence="2" type="ORF">OESDEN_07887</name>
</gene>
<name>A0A0B1T7X3_OESDE</name>
<feature type="domain" description="Apple" evidence="1">
    <location>
        <begin position="79"/>
        <end position="153"/>
    </location>
</feature>
<keyword evidence="3" id="KW-1185">Reference proteome</keyword>
<accession>A0A0B1T7X3</accession>
<dbReference type="PROSITE" id="PS50948">
    <property type="entry name" value="PAN"/>
    <property type="match status" value="1"/>
</dbReference>
<dbReference type="OrthoDB" id="5814086at2759"/>
<organism evidence="2 3">
    <name type="scientific">Oesophagostomum dentatum</name>
    <name type="common">Nodular worm</name>
    <dbReference type="NCBI Taxonomy" id="61180"/>
    <lineage>
        <taxon>Eukaryota</taxon>
        <taxon>Metazoa</taxon>
        <taxon>Ecdysozoa</taxon>
        <taxon>Nematoda</taxon>
        <taxon>Chromadorea</taxon>
        <taxon>Rhabditida</taxon>
        <taxon>Rhabditina</taxon>
        <taxon>Rhabditomorpha</taxon>
        <taxon>Strongyloidea</taxon>
        <taxon>Strongylidae</taxon>
        <taxon>Oesophagostomum</taxon>
    </lineage>
</organism>
<evidence type="ECO:0000259" key="1">
    <source>
        <dbReference type="PROSITE" id="PS50948"/>
    </source>
</evidence>
<dbReference type="AlphaFoldDB" id="A0A0B1T7X3"/>
<dbReference type="Pfam" id="PF00024">
    <property type="entry name" value="PAN_1"/>
    <property type="match status" value="1"/>
</dbReference>
<evidence type="ECO:0000313" key="3">
    <source>
        <dbReference type="Proteomes" id="UP000053660"/>
    </source>
</evidence>
<evidence type="ECO:0000313" key="2">
    <source>
        <dbReference type="EMBL" id="KHJ92231.1"/>
    </source>
</evidence>
<dbReference type="Proteomes" id="UP000053660">
    <property type="component" value="Unassembled WGS sequence"/>
</dbReference>
<sequence length="342" mass="37336">MIGTFVVMIGVPSLPKTIKLYIKAAIISGKEEVLALDSETRPLTSISTLSNENDIIEIRAHPTNSILSAEGDVQSTNACFFMQPDSLLSGVAPIEKGIGLSEVECLTLCARAPSCRSLNYGASISTCEVFDQIEEPPAVVKHRLGYTYYTPKHHNLKGCMKDILSSDEDLSPSHDPVIRAPSCRSLNYGASISTCEVYDQIEEPPAVVKHRLGYTYYTPKHHNLKGCMKADCLNNTAVLFVRSADSHYAIPSSPNTVLNVNEDDCLFICLRNKETVLNCILNDASAKTNPESTAEEDKSIVDYFGVDDCYGLPEIADTRQKHLKSFPLTVEDDVIGGAQTPG</sequence>
<proteinExistence type="predicted"/>
<dbReference type="InterPro" id="IPR003609">
    <property type="entry name" value="Pan_app"/>
</dbReference>
<dbReference type="SMART" id="SM00473">
    <property type="entry name" value="PAN_AP"/>
    <property type="match status" value="1"/>
</dbReference>
<reference evidence="2 3" key="1">
    <citation type="submission" date="2014-03" db="EMBL/GenBank/DDBJ databases">
        <title>Draft genome of the hookworm Oesophagostomum dentatum.</title>
        <authorList>
            <person name="Mitreva M."/>
        </authorList>
    </citation>
    <scope>NUCLEOTIDE SEQUENCE [LARGE SCALE GENOMIC DNA]</scope>
    <source>
        <strain evidence="2 3">OD-Hann</strain>
    </source>
</reference>